<dbReference type="EMBL" id="CM000880">
    <property type="protein sequence ID" value="PNT73781.1"/>
    <property type="molecule type" value="Genomic_DNA"/>
</dbReference>
<proteinExistence type="predicted"/>
<evidence type="ECO:0000313" key="2">
    <source>
        <dbReference type="EnsemblPlants" id="PNT73781"/>
    </source>
</evidence>
<keyword evidence="3" id="KW-1185">Reference proteome</keyword>
<reference evidence="1" key="2">
    <citation type="submission" date="2017-06" db="EMBL/GenBank/DDBJ databases">
        <title>WGS assembly of Brachypodium distachyon.</title>
        <authorList>
            <consortium name="The International Brachypodium Initiative"/>
            <person name="Lucas S."/>
            <person name="Harmon-Smith M."/>
            <person name="Lail K."/>
            <person name="Tice H."/>
            <person name="Grimwood J."/>
            <person name="Bruce D."/>
            <person name="Barry K."/>
            <person name="Shu S."/>
            <person name="Lindquist E."/>
            <person name="Wang M."/>
            <person name="Pitluck S."/>
            <person name="Vogel J.P."/>
            <person name="Garvin D.F."/>
            <person name="Mockler T.C."/>
            <person name="Schmutz J."/>
            <person name="Rokhsar D."/>
            <person name="Bevan M.W."/>
        </authorList>
    </citation>
    <scope>NUCLEOTIDE SEQUENCE</scope>
    <source>
        <strain evidence="1">Bd21</strain>
    </source>
</reference>
<dbReference type="AlphaFoldDB" id="A0A2K2DHM4"/>
<protein>
    <submittedName>
        <fullName evidence="1 2">Uncharacterized protein</fullName>
    </submittedName>
</protein>
<organism evidence="1">
    <name type="scientific">Brachypodium distachyon</name>
    <name type="common">Purple false brome</name>
    <name type="synonym">Trachynia distachya</name>
    <dbReference type="NCBI Taxonomy" id="15368"/>
    <lineage>
        <taxon>Eukaryota</taxon>
        <taxon>Viridiplantae</taxon>
        <taxon>Streptophyta</taxon>
        <taxon>Embryophyta</taxon>
        <taxon>Tracheophyta</taxon>
        <taxon>Spermatophyta</taxon>
        <taxon>Magnoliopsida</taxon>
        <taxon>Liliopsida</taxon>
        <taxon>Poales</taxon>
        <taxon>Poaceae</taxon>
        <taxon>BOP clade</taxon>
        <taxon>Pooideae</taxon>
        <taxon>Stipodae</taxon>
        <taxon>Brachypodieae</taxon>
        <taxon>Brachypodium</taxon>
    </lineage>
</organism>
<name>A0A2K2DHM4_BRADI</name>
<reference evidence="1 2" key="1">
    <citation type="journal article" date="2010" name="Nature">
        <title>Genome sequencing and analysis of the model grass Brachypodium distachyon.</title>
        <authorList>
            <consortium name="International Brachypodium Initiative"/>
        </authorList>
    </citation>
    <scope>NUCLEOTIDE SEQUENCE [LARGE SCALE GENOMIC DNA]</scope>
    <source>
        <strain evidence="1 2">Bd21</strain>
    </source>
</reference>
<evidence type="ECO:0000313" key="1">
    <source>
        <dbReference type="EMBL" id="PNT73781.1"/>
    </source>
</evidence>
<dbReference type="EnsemblPlants" id="PNT73781">
    <property type="protein sequence ID" value="PNT73781"/>
    <property type="gene ID" value="BRADI_1g01342v3"/>
</dbReference>
<accession>A0A2K2DHM4</accession>
<dbReference type="InParanoid" id="A0A2K2DHM4"/>
<evidence type="ECO:0000313" key="3">
    <source>
        <dbReference type="Proteomes" id="UP000008810"/>
    </source>
</evidence>
<sequence length="119" mass="13089">MTGEDLREEYSVGAEMTGKGVDAIVRLFYERGLYTGEVVEYACGRLLGNTWFMAKLLFAPSEATSLRSVLTGGSPDVDFSSTGMIMIPHNIESSWSFYVFEKERKQGHGTGSCVHTFSG</sequence>
<dbReference type="Proteomes" id="UP000008810">
    <property type="component" value="Chromosome 1"/>
</dbReference>
<reference evidence="2" key="3">
    <citation type="submission" date="2018-08" db="UniProtKB">
        <authorList>
            <consortium name="EnsemblPlants"/>
        </authorList>
    </citation>
    <scope>IDENTIFICATION</scope>
    <source>
        <strain evidence="2">cv. Bd21</strain>
    </source>
</reference>
<dbReference type="Gramene" id="PNT73781">
    <property type="protein sequence ID" value="PNT73781"/>
    <property type="gene ID" value="BRADI_1g01342v3"/>
</dbReference>
<gene>
    <name evidence="1" type="ORF">BRADI_1g01342v3</name>
</gene>